<dbReference type="InterPro" id="IPR013783">
    <property type="entry name" value="Ig-like_fold"/>
</dbReference>
<dbReference type="Proteomes" id="UP000694523">
    <property type="component" value="Unplaced"/>
</dbReference>
<dbReference type="GO" id="GO:0006955">
    <property type="term" value="P:immune response"/>
    <property type="evidence" value="ECO:0007669"/>
    <property type="project" value="TreeGrafter"/>
</dbReference>
<dbReference type="SUPFAM" id="SSF48726">
    <property type="entry name" value="Immunoglobulin"/>
    <property type="match status" value="1"/>
</dbReference>
<feature type="compositionally biased region" description="Acidic residues" evidence="3">
    <location>
        <begin position="346"/>
        <end position="355"/>
    </location>
</feature>
<feature type="signal peptide" evidence="5">
    <location>
        <begin position="1"/>
        <end position="19"/>
    </location>
</feature>
<dbReference type="Ensembl" id="ENSNMLT00000035844.1">
    <property type="protein sequence ID" value="ENSNMLP00000032181.1"/>
    <property type="gene ID" value="ENSNMLG00000020115.1"/>
</dbReference>
<feature type="chain" id="PRO_5044681694" description="Ig-like domain-containing protein" evidence="5">
    <location>
        <begin position="20"/>
        <end position="355"/>
    </location>
</feature>
<dbReference type="InterPro" id="IPR007110">
    <property type="entry name" value="Ig-like_dom"/>
</dbReference>
<proteinExistence type="inferred from homology"/>
<dbReference type="Pfam" id="PF07654">
    <property type="entry name" value="C1-set"/>
    <property type="match status" value="1"/>
</dbReference>
<evidence type="ECO:0000313" key="7">
    <source>
        <dbReference type="Ensembl" id="ENSNMLP00000032181.1"/>
    </source>
</evidence>
<dbReference type="PANTHER" id="PTHR16675">
    <property type="entry name" value="MHC CLASS I-RELATED"/>
    <property type="match status" value="1"/>
</dbReference>
<dbReference type="InterPro" id="IPR003597">
    <property type="entry name" value="Ig_C1-set"/>
</dbReference>
<sequence length="355" mass="40360">MKPFVCLFVLGMSLHCASARTHSLKYFYTASSHVPNFPEFVAVGLVDDLQMIYYDSNRKKAVPKQDWMNKVTEDDLQYWERNTQIDLDQEQTFKAGVEILTQRLNQTEGVHSYQRMYGCEWDDETNEVTGYNQYGFDGEDFIVFDLETETWIAPRQEAFISKLNWDKNKAYNVGTKHYLTQICPGWLKKYVGYGKSTLMRTVLPSISLLQKSSSSPVTCHATGFYPDGAMLFWTKDGEELYEGVDYWEVLPNHDGTFQKSADLDVSSIPPGDWDRYDCVFQLSGVKEDVLTKLDKDVIKTNAKSQTPLIIAAVVIGVLAAVVAILGFVLYKKKNTKRPPTPVSEPGVEEELNPKS</sequence>
<keyword evidence="1" id="KW-0325">Glycoprotein</keyword>
<dbReference type="SMART" id="SM00407">
    <property type="entry name" value="IGc1"/>
    <property type="match status" value="1"/>
</dbReference>
<reference evidence="7" key="1">
    <citation type="submission" date="2025-05" db="UniProtKB">
        <authorList>
            <consortium name="Ensembl"/>
        </authorList>
    </citation>
    <scope>IDENTIFICATION</scope>
</reference>
<evidence type="ECO:0000259" key="6">
    <source>
        <dbReference type="PROSITE" id="PS50835"/>
    </source>
</evidence>
<feature type="domain" description="Ig-like" evidence="6">
    <location>
        <begin position="204"/>
        <end position="291"/>
    </location>
</feature>
<dbReference type="Ensembl" id="ENSNMLT00000035845.1">
    <property type="protein sequence ID" value="ENSNMLP00000032182.1"/>
    <property type="gene ID" value="ENSNMLG00000020115.1"/>
</dbReference>
<evidence type="ECO:0000256" key="5">
    <source>
        <dbReference type="SAM" id="SignalP"/>
    </source>
</evidence>
<dbReference type="PROSITE" id="PS50835">
    <property type="entry name" value="IG_LIKE"/>
    <property type="match status" value="1"/>
</dbReference>
<dbReference type="PRINTS" id="PR01638">
    <property type="entry name" value="MHCCLASSI"/>
</dbReference>
<keyword evidence="8" id="KW-1185">Reference proteome</keyword>
<evidence type="ECO:0000256" key="3">
    <source>
        <dbReference type="SAM" id="MobiDB-lite"/>
    </source>
</evidence>
<comment type="similarity">
    <text evidence="2">Belongs to the MHC class I family.</text>
</comment>
<dbReference type="FunFam" id="3.30.500.10:FF:000001">
    <property type="entry name" value="H-2 class I histocompatibility antigen, alpha chain"/>
    <property type="match status" value="1"/>
</dbReference>
<keyword evidence="4" id="KW-1133">Transmembrane helix</keyword>
<dbReference type="InterPro" id="IPR011162">
    <property type="entry name" value="MHC_I/II-like_Ag-recog"/>
</dbReference>
<evidence type="ECO:0000313" key="8">
    <source>
        <dbReference type="Proteomes" id="UP000694523"/>
    </source>
</evidence>
<evidence type="ECO:0000256" key="4">
    <source>
        <dbReference type="SAM" id="Phobius"/>
    </source>
</evidence>
<dbReference type="InterPro" id="IPR036179">
    <property type="entry name" value="Ig-like_dom_sf"/>
</dbReference>
<dbReference type="AlphaFoldDB" id="A0A8C6UAF4"/>
<dbReference type="InterPro" id="IPR050208">
    <property type="entry name" value="MHC_class-I_related"/>
</dbReference>
<dbReference type="PANTHER" id="PTHR16675:SF237">
    <property type="entry name" value="MHC CLASS I ANTIGEN TRANSCRIPT VARIANT 1-RELATED"/>
    <property type="match status" value="1"/>
</dbReference>
<dbReference type="SUPFAM" id="SSF54452">
    <property type="entry name" value="MHC antigen-recognition domain"/>
    <property type="match status" value="1"/>
</dbReference>
<dbReference type="CDD" id="cd07698">
    <property type="entry name" value="IgC1_MHC_I_alpha3"/>
    <property type="match status" value="1"/>
</dbReference>
<dbReference type="GO" id="GO:0009897">
    <property type="term" value="C:external side of plasma membrane"/>
    <property type="evidence" value="ECO:0007669"/>
    <property type="project" value="TreeGrafter"/>
</dbReference>
<feature type="transmembrane region" description="Helical" evidence="4">
    <location>
        <begin position="308"/>
        <end position="330"/>
    </location>
</feature>
<dbReference type="Gene3D" id="2.60.40.10">
    <property type="entry name" value="Immunoglobulins"/>
    <property type="match status" value="1"/>
</dbReference>
<evidence type="ECO:0000256" key="2">
    <source>
        <dbReference type="RuleBase" id="RU004439"/>
    </source>
</evidence>
<dbReference type="GO" id="GO:0005615">
    <property type="term" value="C:extracellular space"/>
    <property type="evidence" value="ECO:0007669"/>
    <property type="project" value="TreeGrafter"/>
</dbReference>
<organism evidence="7 8">
    <name type="scientific">Neogobius melanostomus</name>
    <name type="common">round goby</name>
    <dbReference type="NCBI Taxonomy" id="47308"/>
    <lineage>
        <taxon>Eukaryota</taxon>
        <taxon>Metazoa</taxon>
        <taxon>Chordata</taxon>
        <taxon>Craniata</taxon>
        <taxon>Vertebrata</taxon>
        <taxon>Euteleostomi</taxon>
        <taxon>Actinopterygii</taxon>
        <taxon>Neopterygii</taxon>
        <taxon>Teleostei</taxon>
        <taxon>Neoteleostei</taxon>
        <taxon>Acanthomorphata</taxon>
        <taxon>Gobiaria</taxon>
        <taxon>Gobiiformes</taxon>
        <taxon>Gobioidei</taxon>
        <taxon>Gobiidae</taxon>
        <taxon>Benthophilinae</taxon>
        <taxon>Neogobiini</taxon>
        <taxon>Neogobius</taxon>
    </lineage>
</organism>
<dbReference type="Pfam" id="PF00129">
    <property type="entry name" value="MHC_I"/>
    <property type="match status" value="1"/>
</dbReference>
<evidence type="ECO:0000256" key="1">
    <source>
        <dbReference type="ARBA" id="ARBA00023180"/>
    </source>
</evidence>
<keyword evidence="5" id="KW-0732">Signal</keyword>
<keyword evidence="4" id="KW-0812">Transmembrane</keyword>
<feature type="region of interest" description="Disordered" evidence="3">
    <location>
        <begin position="335"/>
        <end position="355"/>
    </location>
</feature>
<dbReference type="InterPro" id="IPR037055">
    <property type="entry name" value="MHC_I-like_Ag-recog_sf"/>
</dbReference>
<keyword evidence="4" id="KW-0472">Membrane</keyword>
<accession>A0A8C6UAF4</accession>
<dbReference type="Gene3D" id="3.30.500.10">
    <property type="entry name" value="MHC class I-like antigen recognition-like"/>
    <property type="match status" value="1"/>
</dbReference>
<dbReference type="Ensembl" id="ENSNMLT00000035843.1">
    <property type="protein sequence ID" value="ENSNMLP00000032180.1"/>
    <property type="gene ID" value="ENSNMLG00000020115.1"/>
</dbReference>
<dbReference type="InterPro" id="IPR011161">
    <property type="entry name" value="MHC_I-like_Ag-recog"/>
</dbReference>
<protein>
    <recommendedName>
        <fullName evidence="6">Ig-like domain-containing protein</fullName>
    </recommendedName>
</protein>
<name>A0A8C6UAF4_9GOBI</name>
<dbReference type="InterPro" id="IPR001039">
    <property type="entry name" value="MHC_I_a_a1/a2"/>
</dbReference>